<feature type="domain" description="Helicase C-terminal" evidence="6">
    <location>
        <begin position="1248"/>
        <end position="1406"/>
    </location>
</feature>
<dbReference type="GO" id="GO:0009378">
    <property type="term" value="F:four-way junction helicase activity"/>
    <property type="evidence" value="ECO:0007669"/>
    <property type="project" value="TreeGrafter"/>
</dbReference>
<dbReference type="EC" id="5.6.2.4" evidence="3"/>
<dbReference type="PROSITE" id="PS51194">
    <property type="entry name" value="HELICASE_CTER"/>
    <property type="match status" value="1"/>
</dbReference>
<dbReference type="Proteomes" id="UP001218188">
    <property type="component" value="Unassembled WGS sequence"/>
</dbReference>
<evidence type="ECO:0000313" key="8">
    <source>
        <dbReference type="Proteomes" id="UP001218188"/>
    </source>
</evidence>
<name>A0AAD6S2C0_9AGAR</name>
<accession>A0AAD6S2C0</accession>
<feature type="compositionally biased region" description="Polar residues" evidence="4">
    <location>
        <begin position="1593"/>
        <end position="1603"/>
    </location>
</feature>
<dbReference type="InterPro" id="IPR027417">
    <property type="entry name" value="P-loop_NTPase"/>
</dbReference>
<dbReference type="PANTHER" id="PTHR13710:SF154">
    <property type="entry name" value="RECQ HELICASE, PUTATIVE (AFU_ORTHOLOGUE AFUA_6G14720)-RELATED"/>
    <property type="match status" value="1"/>
</dbReference>
<gene>
    <name evidence="7" type="ORF">C8F04DRAFT_1197192</name>
</gene>
<dbReference type="EMBL" id="JARJCM010000278">
    <property type="protein sequence ID" value="KAJ7019954.1"/>
    <property type="molecule type" value="Genomic_DNA"/>
</dbReference>
<feature type="compositionally biased region" description="Polar residues" evidence="4">
    <location>
        <begin position="1656"/>
        <end position="1669"/>
    </location>
</feature>
<dbReference type="PANTHER" id="PTHR13710">
    <property type="entry name" value="DNA HELICASE RECQ FAMILY MEMBER"/>
    <property type="match status" value="1"/>
</dbReference>
<feature type="region of interest" description="Disordered" evidence="4">
    <location>
        <begin position="1562"/>
        <end position="1682"/>
    </location>
</feature>
<dbReference type="GO" id="GO:0043138">
    <property type="term" value="F:3'-5' DNA helicase activity"/>
    <property type="evidence" value="ECO:0007669"/>
    <property type="project" value="UniProtKB-EC"/>
</dbReference>
<dbReference type="InterPro" id="IPR001650">
    <property type="entry name" value="Helicase_C-like"/>
</dbReference>
<feature type="domain" description="Helicase ATP-binding" evidence="5">
    <location>
        <begin position="1064"/>
        <end position="1224"/>
    </location>
</feature>
<reference evidence="7" key="1">
    <citation type="submission" date="2023-03" db="EMBL/GenBank/DDBJ databases">
        <title>Massive genome expansion in bonnet fungi (Mycena s.s.) driven by repeated elements and novel gene families across ecological guilds.</title>
        <authorList>
            <consortium name="Lawrence Berkeley National Laboratory"/>
            <person name="Harder C.B."/>
            <person name="Miyauchi S."/>
            <person name="Viragh M."/>
            <person name="Kuo A."/>
            <person name="Thoen E."/>
            <person name="Andreopoulos B."/>
            <person name="Lu D."/>
            <person name="Skrede I."/>
            <person name="Drula E."/>
            <person name="Henrissat B."/>
            <person name="Morin E."/>
            <person name="Kohler A."/>
            <person name="Barry K."/>
            <person name="LaButti K."/>
            <person name="Morin E."/>
            <person name="Salamov A."/>
            <person name="Lipzen A."/>
            <person name="Mereny Z."/>
            <person name="Hegedus B."/>
            <person name="Baldrian P."/>
            <person name="Stursova M."/>
            <person name="Weitz H."/>
            <person name="Taylor A."/>
            <person name="Grigoriev I.V."/>
            <person name="Nagy L.G."/>
            <person name="Martin F."/>
            <person name="Kauserud H."/>
        </authorList>
    </citation>
    <scope>NUCLEOTIDE SEQUENCE</scope>
    <source>
        <strain evidence="7">CBHHK200</strain>
    </source>
</reference>
<dbReference type="InterPro" id="IPR014001">
    <property type="entry name" value="Helicase_ATP-bd"/>
</dbReference>
<comment type="similarity">
    <text evidence="1">Belongs to the helicase family. RecQ subfamily.</text>
</comment>
<comment type="catalytic activity">
    <reaction evidence="2">
        <text>Couples ATP hydrolysis with the unwinding of duplex DNA by translocating in the 3'-5' direction.</text>
        <dbReference type="EC" id="5.6.2.4"/>
    </reaction>
</comment>
<dbReference type="SUPFAM" id="SSF52540">
    <property type="entry name" value="P-loop containing nucleoside triphosphate hydrolases"/>
    <property type="match status" value="1"/>
</dbReference>
<protein>
    <recommendedName>
        <fullName evidence="3">DNA 3'-5' helicase</fullName>
        <ecNumber evidence="3">5.6.2.4</ecNumber>
    </recommendedName>
</protein>
<feature type="compositionally biased region" description="Basic and acidic residues" evidence="4">
    <location>
        <begin position="1508"/>
        <end position="1524"/>
    </location>
</feature>
<proteinExistence type="inferred from homology"/>
<dbReference type="GO" id="GO:0005694">
    <property type="term" value="C:chromosome"/>
    <property type="evidence" value="ECO:0007669"/>
    <property type="project" value="TreeGrafter"/>
</dbReference>
<evidence type="ECO:0000256" key="1">
    <source>
        <dbReference type="ARBA" id="ARBA00005446"/>
    </source>
</evidence>
<dbReference type="GO" id="GO:0005737">
    <property type="term" value="C:cytoplasm"/>
    <property type="evidence" value="ECO:0007669"/>
    <property type="project" value="TreeGrafter"/>
</dbReference>
<evidence type="ECO:0000256" key="2">
    <source>
        <dbReference type="ARBA" id="ARBA00034617"/>
    </source>
</evidence>
<evidence type="ECO:0000259" key="6">
    <source>
        <dbReference type="PROSITE" id="PS51194"/>
    </source>
</evidence>
<feature type="compositionally biased region" description="Polar residues" evidence="4">
    <location>
        <begin position="1526"/>
        <end position="1536"/>
    </location>
</feature>
<dbReference type="GO" id="GO:0000724">
    <property type="term" value="P:double-strand break repair via homologous recombination"/>
    <property type="evidence" value="ECO:0007669"/>
    <property type="project" value="TreeGrafter"/>
</dbReference>
<evidence type="ECO:0000256" key="4">
    <source>
        <dbReference type="SAM" id="MobiDB-lite"/>
    </source>
</evidence>
<sequence length="1962" mass="218601">MEEHPQSDPDIDNGPPSDAENVPAKRPKTKEGWCNTCKPATFQEALQTHKKNIHAVTAEVTYPDKTVVELTRNVTTGLFHCLRCDQNHINGQGIRRHARKCKRIGDPGLPLDPDQLHNGAPLTYAPAALRRQEDQYVPRAMSAPIEEDPVPLADSEPPSTTMPLILSNYLRAPDADTVVSHPTFNLSILDIIVNTRHCVIICLSCEVAVELSAVESHIHSHLPRIHVPKDLVIKLTAEYQLCRFDQLKFPTSRAAPVFGLALTSRQFYFCDRCDHGYGTRESLRSHQNGQCQRGPGDPGNTYRLGYGQSFTTGARNSVFQVEPSLLPPVPADEVDLVSLFTSTRPPPINYSNVPFTTPVREEDLNNFLYREGWIQHIEGFTSEELEDACRASSEEDGTHYELKALVSGYIDRVQPEISKLTAFGLRKTLAKVGDHAALMATSSGASSPAYFGNSKRTSPATATPLTEQQEERLWDLLGGLDAEETTEDELITLIHAAVLPLFSHLKTDNRLDKYFILTSFVNGTVRKASTITSQLMQLIYCNRAAQLTEIRAMLDADPTLTFLQAYETRKIFLKDEQETPMAFLFNTYCLLKVIRSDEHTEEASRWIDDNKMFLQFGNEIVSVAGFKDAYVIMRDKYLKVLQEDIFFGMEPPPEISVLLDPSTLMDDLTNRSPGHSFLDNLQNPCYRVQDAYVKWILSVPELAERFTYVREGKLIWRPIPCLQHLEMIDKANEYLTVAGVIGSADCARATNMGSYSLRNSPLSPIRSLQMLYYRTACFVGIQDKTSHKRLQDRYVPAAPPRLLAPYLVQNLAVIRPLQVLWVTHFLGPEEGRRFHLALHPRLSGNLTSDALSKQLAAATEKPVGAALGILKWRKVVETVTRVHGDPKAYEIAKTYFFDIKAHHSGSTGNAFYQQAAGSIPGISPEHIVGCIKHSISWQQLTGIDDGVALSVTSVGNDRVSDDAALTLINAGADVPATTLDLANMAANIAKMISPEIVRTLKQEMNTSFIESQALYRAKPPPAPDPLRLPAPSDVQPHPSRRLDFANHLGKNFTFSCYEQAVVLEKILARKDHVLGILTCGTGKTWLALMAAKIYGGKRSSVFVLPHSGLHLDLVRRTGQMGIRTSKWDPRGAFDTNATVIWAVVEHLDFDAFKAFMTFMARSDLLDRIVFDEIHRLLTDLHYRDVFQFCSTLSKYGAPIFGASATMPVHLIPLFRQLSGVDSWDIVRMRVGRPNLAIAVHTADTDAELIKDLHAFVLKRLATYGEEDRMMVFAQTVAEAKELARILGTEAFYAGQDEEKKAELFNDWIAKKEVIVSTSLLASGTDYAHVRDVVFFHLMFTAFDQQQGGDRAGRDGELAFVTTFVRKGEKVRHNPDDVPLGQKELGDWAHNKRHCRQIMPSTYFDGSPSTCGTLEADFCDTCDRVSLEPAPTVPAAMPTSVLPMYRLNAPHALPPPKPHRPLQFSHHAKFNVDPCLPYRLLSTARQDLSSHHEFVPAQRQMAQTQLVRSPERRDIARSANDKHQLLENPSASVSVANRSPIPDNDRLPPNASAEQHLAHLKRTSGHSMRTEIGSPSAPQLGVDGEFFSRPGERSLSSRFTSIARTETMEPDPSSAWYPAGGSGSQLTPGSHVFSAGPSTLVRKTNSSSGAPLPRYDLSTSPPTQRSSNPVFQPPPPPTRANELSRRQGFTHIAPRYTDPEGPAPPAYVYFKPETLISYQYVEPLRKHIGLRLHQVFSARRDAPRRDAPAKTKPQVNVPERAAVHSKYAKRPVAGNAQEVRAHYAAVEVQRTVFQGVFDVFLDYLGHHCAACWARGFTDEHQLAKCEAGVAMDDDPNWGPWHGNAFCFPENYCWFCLMPEPKIGGWHTFCHPRNTCRHKNRAKPAIFALLTAEPADGLSILSCPHIPRGLFARDDGFAAFRTWAGQDAGIQPLLNVHIVILWLIFERGLLSCPSELRNLFPEAP</sequence>
<dbReference type="SMART" id="SM00490">
    <property type="entry name" value="HELICc"/>
    <property type="match status" value="1"/>
</dbReference>
<organism evidence="7 8">
    <name type="scientific">Mycena alexandri</name>
    <dbReference type="NCBI Taxonomy" id="1745969"/>
    <lineage>
        <taxon>Eukaryota</taxon>
        <taxon>Fungi</taxon>
        <taxon>Dikarya</taxon>
        <taxon>Basidiomycota</taxon>
        <taxon>Agaricomycotina</taxon>
        <taxon>Agaricomycetes</taxon>
        <taxon>Agaricomycetidae</taxon>
        <taxon>Agaricales</taxon>
        <taxon>Marasmiineae</taxon>
        <taxon>Mycenaceae</taxon>
        <taxon>Mycena</taxon>
    </lineage>
</organism>
<feature type="region of interest" description="Disordered" evidence="4">
    <location>
        <begin position="1"/>
        <end position="30"/>
    </location>
</feature>
<evidence type="ECO:0000256" key="3">
    <source>
        <dbReference type="ARBA" id="ARBA00034808"/>
    </source>
</evidence>
<feature type="region of interest" description="Disordered" evidence="4">
    <location>
        <begin position="1493"/>
        <end position="1549"/>
    </location>
</feature>
<comment type="caution">
    <text evidence="7">The sequence shown here is derived from an EMBL/GenBank/DDBJ whole genome shotgun (WGS) entry which is preliminary data.</text>
</comment>
<keyword evidence="8" id="KW-1185">Reference proteome</keyword>
<evidence type="ECO:0000313" key="7">
    <source>
        <dbReference type="EMBL" id="KAJ7019954.1"/>
    </source>
</evidence>
<dbReference type="Pfam" id="PF00271">
    <property type="entry name" value="Helicase_C"/>
    <property type="match status" value="1"/>
</dbReference>
<dbReference type="PROSITE" id="PS51192">
    <property type="entry name" value="HELICASE_ATP_BIND_1"/>
    <property type="match status" value="1"/>
</dbReference>
<dbReference type="Gene3D" id="3.40.50.300">
    <property type="entry name" value="P-loop containing nucleotide triphosphate hydrolases"/>
    <property type="match status" value="2"/>
</dbReference>
<evidence type="ECO:0000259" key="5">
    <source>
        <dbReference type="PROSITE" id="PS51192"/>
    </source>
</evidence>